<dbReference type="PANTHER" id="PTHR40257">
    <property type="match status" value="1"/>
</dbReference>
<evidence type="ECO:0000313" key="2">
    <source>
        <dbReference type="EMBL" id="GGA30616.1"/>
    </source>
</evidence>
<dbReference type="EMBL" id="BMKA01000007">
    <property type="protein sequence ID" value="GGA30616.1"/>
    <property type="molecule type" value="Genomic_DNA"/>
</dbReference>
<organism evidence="2 3">
    <name type="scientific">Neptunicoccus cionae</name>
    <dbReference type="NCBI Taxonomy" id="2035344"/>
    <lineage>
        <taxon>Bacteria</taxon>
        <taxon>Pseudomonadati</taxon>
        <taxon>Pseudomonadota</taxon>
        <taxon>Alphaproteobacteria</taxon>
        <taxon>Rhodobacterales</taxon>
        <taxon>Paracoccaceae</taxon>
        <taxon>Neptunicoccus</taxon>
    </lineage>
</organism>
<dbReference type="Gene3D" id="3.30.70.100">
    <property type="match status" value="1"/>
</dbReference>
<name>A0A916R398_9RHOB</name>
<dbReference type="SUPFAM" id="SSF54909">
    <property type="entry name" value="Dimeric alpha+beta barrel"/>
    <property type="match status" value="1"/>
</dbReference>
<feature type="domain" description="DUF1330" evidence="1">
    <location>
        <begin position="43"/>
        <end position="119"/>
    </location>
</feature>
<evidence type="ECO:0000313" key="3">
    <source>
        <dbReference type="Proteomes" id="UP000628017"/>
    </source>
</evidence>
<reference evidence="2" key="1">
    <citation type="journal article" date="2014" name="Int. J. Syst. Evol. Microbiol.">
        <title>Complete genome sequence of Corynebacterium casei LMG S-19264T (=DSM 44701T), isolated from a smear-ripened cheese.</title>
        <authorList>
            <consortium name="US DOE Joint Genome Institute (JGI-PGF)"/>
            <person name="Walter F."/>
            <person name="Albersmeier A."/>
            <person name="Kalinowski J."/>
            <person name="Ruckert C."/>
        </authorList>
    </citation>
    <scope>NUCLEOTIDE SEQUENCE</scope>
    <source>
        <strain evidence="2">CGMCC 1.15880</strain>
    </source>
</reference>
<dbReference type="Pfam" id="PF07045">
    <property type="entry name" value="DUF1330"/>
    <property type="match status" value="1"/>
</dbReference>
<evidence type="ECO:0000259" key="1">
    <source>
        <dbReference type="Pfam" id="PF07045"/>
    </source>
</evidence>
<proteinExistence type="predicted"/>
<reference evidence="2" key="2">
    <citation type="submission" date="2020-09" db="EMBL/GenBank/DDBJ databases">
        <authorList>
            <person name="Sun Q."/>
            <person name="Zhou Y."/>
        </authorList>
    </citation>
    <scope>NUCLEOTIDE SEQUENCE</scope>
    <source>
        <strain evidence="2">CGMCC 1.15880</strain>
    </source>
</reference>
<comment type="caution">
    <text evidence="2">The sequence shown here is derived from an EMBL/GenBank/DDBJ whole genome shotgun (WGS) entry which is preliminary data.</text>
</comment>
<dbReference type="InterPro" id="IPR011008">
    <property type="entry name" value="Dimeric_a/b-barrel"/>
</dbReference>
<dbReference type="Proteomes" id="UP000628017">
    <property type="component" value="Unassembled WGS sequence"/>
</dbReference>
<protein>
    <recommendedName>
        <fullName evidence="1">DUF1330 domain-containing protein</fullName>
    </recommendedName>
</protein>
<dbReference type="RefSeq" id="WP_188678327.1">
    <property type="nucleotide sequence ID" value="NZ_BMKA01000007.1"/>
</dbReference>
<dbReference type="InterPro" id="IPR010753">
    <property type="entry name" value="DUF1330"/>
</dbReference>
<dbReference type="AlphaFoldDB" id="A0A916R398"/>
<keyword evidence="3" id="KW-1185">Reference proteome</keyword>
<sequence>MNVDPTRAQFDAFKSLPRDQPVNMLNLVKLRDQADYKDGRTATGEEAYKSYGAESGPIFARVGGEIIWRGSPKGMLIGPESEDWDVAFIARYPTLGAFLEMVTDPAYQAIVFHRQAAVADSRLIPHHELEGGTAFG</sequence>
<accession>A0A916R398</accession>
<dbReference type="PANTHER" id="PTHR40257:SF1">
    <property type="entry name" value="DUF1330 DOMAIN-CONTAINING PROTEIN"/>
    <property type="match status" value="1"/>
</dbReference>
<gene>
    <name evidence="2" type="ORF">GCM10011498_34770</name>
</gene>